<sequence length="591" mass="66385">MIDSPFPVLCWQPSSLSCRRSSGPSDTRLLRSYEQAFLLDPDPFELAMPATPSWTPQWPHGLTKNGSTCPCCQPGVMDRKSRARRLKDQAQLDAQYEHLRDLYPRRSPPLNRALSSPDRQKPSLFQPAQTRADAVPRNAEDGRDSEQDQHVERNADAADDEEDDTEDEHGDSSDGNMGKKGDDDERENDREKDRDKEEQDQQNAQDGDDEQEEDEDEEDDEDDDDEDEEEDDGDDEDEEGEDDTDVEGVVKKEPEEFRIRIDSANAAFMQQPPPQSGLPSCREEEDTIVVKLVPDSMDVDSDMFLDDDDEFVHFDSRQPTSLMAYGPMSSAAAAAMQQQQQQRQNLWPHSRPRHRPRPQQLAPQPRPIVVSSGLAEQNAHLRTQPPRLQPRPPAYPPHPSRPTQPPTLSRLRVDAPVLADPSDPGTAQTPAGMEAFWDVIISPPAYLVASADGTVVEARQLRREARSQAIEAARDRLRRLRSGESPLASRRGPLASRSSSLSSLSSLSSSNISNTANARTEASDQADLLGVEQGRSIRKRPCPCCNMYIRRDRSILPEEDYAREKIHGDYIPISILYDMLPRPPNPFADDE</sequence>
<feature type="compositionally biased region" description="Acidic residues" evidence="1">
    <location>
        <begin position="157"/>
        <end position="169"/>
    </location>
</feature>
<protein>
    <submittedName>
        <fullName evidence="2">Uncharacterized protein</fullName>
    </submittedName>
</protein>
<feature type="compositionally biased region" description="Pro residues" evidence="1">
    <location>
        <begin position="387"/>
        <end position="405"/>
    </location>
</feature>
<dbReference type="AlphaFoldDB" id="F0XB33"/>
<feature type="compositionally biased region" description="Acidic residues" evidence="1">
    <location>
        <begin position="206"/>
        <end position="246"/>
    </location>
</feature>
<dbReference type="Proteomes" id="UP000007796">
    <property type="component" value="Unassembled WGS sequence"/>
</dbReference>
<gene>
    <name evidence="2" type="ORF">CMQ_5236</name>
</gene>
<feature type="compositionally biased region" description="Low complexity" evidence="1">
    <location>
        <begin position="487"/>
        <end position="519"/>
    </location>
</feature>
<dbReference type="GeneID" id="25978536"/>
<evidence type="ECO:0000313" key="2">
    <source>
        <dbReference type="EMBL" id="EFX04974.1"/>
    </source>
</evidence>
<organism evidence="3">
    <name type="scientific">Grosmannia clavigera (strain kw1407 / UAMH 11150)</name>
    <name type="common">Blue stain fungus</name>
    <name type="synonym">Graphiocladiella clavigera</name>
    <dbReference type="NCBI Taxonomy" id="655863"/>
    <lineage>
        <taxon>Eukaryota</taxon>
        <taxon>Fungi</taxon>
        <taxon>Dikarya</taxon>
        <taxon>Ascomycota</taxon>
        <taxon>Pezizomycotina</taxon>
        <taxon>Sordariomycetes</taxon>
        <taxon>Sordariomycetidae</taxon>
        <taxon>Ophiostomatales</taxon>
        <taxon>Ophiostomataceae</taxon>
        <taxon>Leptographium</taxon>
    </lineage>
</organism>
<feature type="region of interest" description="Disordered" evidence="1">
    <location>
        <begin position="481"/>
        <end position="524"/>
    </location>
</feature>
<dbReference type="EMBL" id="GL629756">
    <property type="protein sequence ID" value="EFX04974.1"/>
    <property type="molecule type" value="Genomic_DNA"/>
</dbReference>
<evidence type="ECO:0000256" key="1">
    <source>
        <dbReference type="SAM" id="MobiDB-lite"/>
    </source>
</evidence>
<feature type="region of interest" description="Disordered" evidence="1">
    <location>
        <begin position="97"/>
        <end position="283"/>
    </location>
</feature>
<feature type="compositionally biased region" description="Basic and acidic residues" evidence="1">
    <location>
        <begin position="177"/>
        <end position="199"/>
    </location>
</feature>
<feature type="compositionally biased region" description="Basic and acidic residues" evidence="1">
    <location>
        <begin position="248"/>
        <end position="261"/>
    </location>
</feature>
<reference evidence="2 3" key="1">
    <citation type="journal article" date="2011" name="Proc. Natl. Acad. Sci. U.S.A.">
        <title>Genome and transcriptome analyses of the mountain pine beetle-fungal symbiont Grosmannia clavigera, a lodgepole pine pathogen.</title>
        <authorList>
            <person name="DiGuistini S."/>
            <person name="Wang Y."/>
            <person name="Liao N.Y."/>
            <person name="Taylor G."/>
            <person name="Tanguay P."/>
            <person name="Feau N."/>
            <person name="Henrissat B."/>
            <person name="Chan S.K."/>
            <person name="Hesse-Orce U."/>
            <person name="Alamouti S.M."/>
            <person name="Tsui C.K.M."/>
            <person name="Docking R.T."/>
            <person name="Levasseur A."/>
            <person name="Haridas S."/>
            <person name="Robertson G."/>
            <person name="Birol I."/>
            <person name="Holt R.A."/>
            <person name="Marra M.A."/>
            <person name="Hamelin R.C."/>
            <person name="Hirst M."/>
            <person name="Jones S.J.M."/>
            <person name="Bohlmann J."/>
            <person name="Breuil C."/>
        </authorList>
    </citation>
    <scope>NUCLEOTIDE SEQUENCE [LARGE SCALE GENOMIC DNA]</scope>
    <source>
        <strain evidence="3">kw1407 / UAMH 11150</strain>
    </source>
</reference>
<dbReference type="InParanoid" id="F0XB33"/>
<proteinExistence type="predicted"/>
<keyword evidence="3" id="KW-1185">Reference proteome</keyword>
<feature type="compositionally biased region" description="Low complexity" evidence="1">
    <location>
        <begin position="331"/>
        <end position="344"/>
    </location>
</feature>
<feature type="region of interest" description="Disordered" evidence="1">
    <location>
        <begin position="382"/>
        <end position="408"/>
    </location>
</feature>
<dbReference type="STRING" id="655863.F0XB33"/>
<dbReference type="RefSeq" id="XP_014174456.1">
    <property type="nucleotide sequence ID" value="XM_014318981.1"/>
</dbReference>
<dbReference type="OrthoDB" id="10686961at2759"/>
<feature type="region of interest" description="Disordered" evidence="1">
    <location>
        <begin position="325"/>
        <end position="365"/>
    </location>
</feature>
<evidence type="ECO:0000313" key="3">
    <source>
        <dbReference type="Proteomes" id="UP000007796"/>
    </source>
</evidence>
<dbReference type="HOGENOM" id="CLU_461545_0_0_1"/>
<accession>F0XB33</accession>
<name>F0XB33_GROCL</name>
<feature type="compositionally biased region" description="Basic and acidic residues" evidence="1">
    <location>
        <begin position="138"/>
        <end position="156"/>
    </location>
</feature>